<gene>
    <name evidence="1" type="primary">ysdC_2</name>
    <name evidence="1" type="ORF">NCTC11807_00582</name>
</gene>
<sequence>MPDSKELLKSLTNVNGIAGHEMKVKTLMKNYLIPVSDDIIEDNLGGIFGECNTWF</sequence>
<dbReference type="Proteomes" id="UP000255425">
    <property type="component" value="Unassembled WGS sequence"/>
</dbReference>
<keyword evidence="1" id="KW-0031">Aminopeptidase</keyword>
<dbReference type="GO" id="GO:0004177">
    <property type="term" value="F:aminopeptidase activity"/>
    <property type="evidence" value="ECO:0007669"/>
    <property type="project" value="UniProtKB-KW"/>
</dbReference>
<proteinExistence type="predicted"/>
<evidence type="ECO:0000313" key="1">
    <source>
        <dbReference type="EMBL" id="SUM68588.1"/>
    </source>
</evidence>
<reference evidence="1 2" key="1">
    <citation type="submission" date="2018-06" db="EMBL/GenBank/DDBJ databases">
        <authorList>
            <consortium name="Pathogen Informatics"/>
            <person name="Doyle S."/>
        </authorList>
    </citation>
    <scope>NUCLEOTIDE SEQUENCE [LARGE SCALE GENOMIC DNA]</scope>
    <source>
        <strain evidence="1 2">NCTC11807</strain>
    </source>
</reference>
<keyword evidence="1" id="KW-0645">Protease</keyword>
<accession>A0A380H188</accession>
<name>A0A380H188_9STAP</name>
<keyword evidence="2" id="KW-1185">Reference proteome</keyword>
<dbReference type="Gene3D" id="3.40.630.10">
    <property type="entry name" value="Zn peptidases"/>
    <property type="match status" value="1"/>
</dbReference>
<dbReference type="EMBL" id="UHDZ01000001">
    <property type="protein sequence ID" value="SUM68588.1"/>
    <property type="molecule type" value="Genomic_DNA"/>
</dbReference>
<protein>
    <submittedName>
        <fullName evidence="1">Endo-1,4-beta-glucanase</fullName>
        <ecNumber evidence="1">3.4.11.-</ecNumber>
    </submittedName>
</protein>
<keyword evidence="1" id="KW-0378">Hydrolase</keyword>
<organism evidence="1 2">
    <name type="scientific">Staphylococcus saccharolyticus</name>
    <dbReference type="NCBI Taxonomy" id="33028"/>
    <lineage>
        <taxon>Bacteria</taxon>
        <taxon>Bacillati</taxon>
        <taxon>Bacillota</taxon>
        <taxon>Bacilli</taxon>
        <taxon>Bacillales</taxon>
        <taxon>Staphylococcaceae</taxon>
        <taxon>Staphylococcus</taxon>
    </lineage>
</organism>
<dbReference type="EC" id="3.4.11.-" evidence="1"/>
<dbReference type="SUPFAM" id="SSF53187">
    <property type="entry name" value="Zn-dependent exopeptidases"/>
    <property type="match status" value="1"/>
</dbReference>
<dbReference type="AlphaFoldDB" id="A0A380H188"/>
<evidence type="ECO:0000313" key="2">
    <source>
        <dbReference type="Proteomes" id="UP000255425"/>
    </source>
</evidence>